<organism evidence="1 2">
    <name type="scientific">Lentinula lateritia</name>
    <dbReference type="NCBI Taxonomy" id="40482"/>
    <lineage>
        <taxon>Eukaryota</taxon>
        <taxon>Fungi</taxon>
        <taxon>Dikarya</taxon>
        <taxon>Basidiomycota</taxon>
        <taxon>Agaricomycotina</taxon>
        <taxon>Agaricomycetes</taxon>
        <taxon>Agaricomycetidae</taxon>
        <taxon>Agaricales</taxon>
        <taxon>Marasmiineae</taxon>
        <taxon>Omphalotaceae</taxon>
        <taxon>Lentinula</taxon>
    </lineage>
</organism>
<gene>
    <name evidence="1" type="ORF">C8J55DRAFT_498917</name>
</gene>
<dbReference type="AlphaFoldDB" id="A0A9W9DZW9"/>
<reference evidence="1" key="2">
    <citation type="journal article" date="2023" name="Proc. Natl. Acad. Sci. U.S.A.">
        <title>A global phylogenomic analysis of the shiitake genus Lentinula.</title>
        <authorList>
            <person name="Sierra-Patev S."/>
            <person name="Min B."/>
            <person name="Naranjo-Ortiz M."/>
            <person name="Looney B."/>
            <person name="Konkel Z."/>
            <person name="Slot J.C."/>
            <person name="Sakamoto Y."/>
            <person name="Steenwyk J.L."/>
            <person name="Rokas A."/>
            <person name="Carro J."/>
            <person name="Camarero S."/>
            <person name="Ferreira P."/>
            <person name="Molpeceres G."/>
            <person name="Ruiz-Duenas F.J."/>
            <person name="Serrano A."/>
            <person name="Henrissat B."/>
            <person name="Drula E."/>
            <person name="Hughes K.W."/>
            <person name="Mata J.L."/>
            <person name="Ishikawa N.K."/>
            <person name="Vargas-Isla R."/>
            <person name="Ushijima S."/>
            <person name="Smith C.A."/>
            <person name="Donoghue J."/>
            <person name="Ahrendt S."/>
            <person name="Andreopoulos W."/>
            <person name="He G."/>
            <person name="LaButti K."/>
            <person name="Lipzen A."/>
            <person name="Ng V."/>
            <person name="Riley R."/>
            <person name="Sandor L."/>
            <person name="Barry K."/>
            <person name="Martinez A.T."/>
            <person name="Xiao Y."/>
            <person name="Gibbons J.G."/>
            <person name="Terashima K."/>
            <person name="Grigoriev I.V."/>
            <person name="Hibbett D."/>
        </authorList>
    </citation>
    <scope>NUCLEOTIDE SEQUENCE</scope>
    <source>
        <strain evidence="1">Sp2 HRB7682 ss15</strain>
    </source>
</reference>
<name>A0A9W9DZW9_9AGAR</name>
<dbReference type="EMBL" id="JANVFS010000003">
    <property type="protein sequence ID" value="KAJ4493473.1"/>
    <property type="molecule type" value="Genomic_DNA"/>
</dbReference>
<accession>A0A9W9DZW9</accession>
<evidence type="ECO:0000313" key="1">
    <source>
        <dbReference type="EMBL" id="KAJ4493473.1"/>
    </source>
</evidence>
<reference evidence="1" key="1">
    <citation type="submission" date="2022-08" db="EMBL/GenBank/DDBJ databases">
        <authorList>
            <consortium name="DOE Joint Genome Institute"/>
            <person name="Min B."/>
            <person name="Riley R."/>
            <person name="Sierra-Patev S."/>
            <person name="Naranjo-Ortiz M."/>
            <person name="Looney B."/>
            <person name="Konkel Z."/>
            <person name="Slot J.C."/>
            <person name="Sakamoto Y."/>
            <person name="Steenwyk J.L."/>
            <person name="Rokas A."/>
            <person name="Carro J."/>
            <person name="Camarero S."/>
            <person name="Ferreira P."/>
            <person name="Molpeceres G."/>
            <person name="Ruiz-Duenas F.J."/>
            <person name="Serrano A."/>
            <person name="Henrissat B."/>
            <person name="Drula E."/>
            <person name="Hughes K.W."/>
            <person name="Mata J.L."/>
            <person name="Ishikawa N.K."/>
            <person name="Vargas-Isla R."/>
            <person name="Ushijima S."/>
            <person name="Smith C.A."/>
            <person name="Ahrendt S."/>
            <person name="Andreopoulos W."/>
            <person name="He G."/>
            <person name="Labutti K."/>
            <person name="Lipzen A."/>
            <person name="Ng V."/>
            <person name="Sandor L."/>
            <person name="Barry K."/>
            <person name="Martinez A.T."/>
            <person name="Xiao Y."/>
            <person name="Gibbons J.G."/>
            <person name="Terashima K."/>
            <person name="Hibbett D.S."/>
            <person name="Grigoriev I.V."/>
        </authorList>
    </citation>
    <scope>NUCLEOTIDE SEQUENCE</scope>
    <source>
        <strain evidence="1">Sp2 HRB7682 ss15</strain>
    </source>
</reference>
<evidence type="ECO:0000313" key="2">
    <source>
        <dbReference type="Proteomes" id="UP001150238"/>
    </source>
</evidence>
<dbReference type="Proteomes" id="UP001150238">
    <property type="component" value="Unassembled WGS sequence"/>
</dbReference>
<sequence>MTRSLRSASTAESSYHQNSYVSFKAVAKVAVSDTILSPTTAHCVNFCSQSDANASSMLMRNMFPPTPQSCPPYEPSNSQMLWRSGLLRRRRITENRALATWISLMMIQSKLTMENPGIVFDEHELLRTLICQLTKSFQLVNPPTPVIFIALLYLYRIFPDRIPYSGNPDHECATALQRLFLLCIRLALQWFEDQSEFWDFRARRFKWHEHLGLEQTVFRNADVHVLHLLGHNLCVSNIAYARWLSHLLSDLPVFLDDHLEERRTVGQLIHAIRPSLTSGFLSLNGLPCNGLPFDKDWTTAISCIEECAERKQNLMDCITYGLYIPLYISPTQPSYSDSKLATEPTPNISLDIDWSPTVREISTESSRPRIFVGVTSPDIGRLPIYGDSSESDQKGKMLHCLSSSSTCVHACTLPLSHSGPTEYPSFSISSIQSTLYHAAKLLRGFLKS</sequence>
<comment type="caution">
    <text evidence="1">The sequence shown here is derived from an EMBL/GenBank/DDBJ whole genome shotgun (WGS) entry which is preliminary data.</text>
</comment>
<proteinExistence type="predicted"/>
<protein>
    <submittedName>
        <fullName evidence="1">Uncharacterized protein</fullName>
    </submittedName>
</protein>